<proteinExistence type="predicted"/>
<dbReference type="RefSeq" id="WP_131926501.1">
    <property type="nucleotide sequence ID" value="NZ_SLXB01000012.1"/>
</dbReference>
<dbReference type="NCBIfam" id="NF033539">
    <property type="entry name" value="transpos_IS1380"/>
    <property type="match status" value="1"/>
</dbReference>
<evidence type="ECO:0000259" key="1">
    <source>
        <dbReference type="Pfam" id="PF13701"/>
    </source>
</evidence>
<dbReference type="InterPro" id="IPR047960">
    <property type="entry name" value="Transpos_IS1380"/>
</dbReference>
<evidence type="ECO:0000313" key="2">
    <source>
        <dbReference type="EMBL" id="TCO91648.1"/>
    </source>
</evidence>
<evidence type="ECO:0000313" key="3">
    <source>
        <dbReference type="Proteomes" id="UP000295600"/>
    </source>
</evidence>
<dbReference type="Proteomes" id="UP000295600">
    <property type="component" value="Unassembled WGS sequence"/>
</dbReference>
<organism evidence="2 3">
    <name type="scientific">Prevotella heparinolytica</name>
    <dbReference type="NCBI Taxonomy" id="28113"/>
    <lineage>
        <taxon>Bacteria</taxon>
        <taxon>Pseudomonadati</taxon>
        <taxon>Bacteroidota</taxon>
        <taxon>Bacteroidia</taxon>
        <taxon>Bacteroidales</taxon>
        <taxon>Bacteroidaceae</taxon>
        <taxon>Bacteroides</taxon>
    </lineage>
</organism>
<accession>A0A4R2LRY0</accession>
<sequence length="426" mass="49287">MAKVNIKSEKITPFGGIYCASKAFYALSLDKVINGTLGVRSSTYNGYQWDEIMSAMSDVFHCGGDCVEDVNRSECHLRESPEIRIPTSHTIGRAIKELSHEDMEYKSSSGNVFRFNTNPRLNDLLMKLNMKMGLFKYGQTVNVDFDHVFVKTEKADAKYSYKQAYGYFPGVVSIDGIIAYIENRDGNTPVKFHQADTLSRAFKLLHSYGLHIGIFRADCGSYSEDIIRTVDGNCRIFYIRAIHSASMYSRIQDIREWKRVEIGSQETEVASVMSTQFMEDSHYRIVVQRTKEKDSTPDLFGDRYTYRYIITNDWDSEEKNVIETYNKRGARERDFDRLNNDFGWKHLSCSFLKENTVYMILTAFCMNFFSYFIRAVSSVFTSLSPTSRIKKFVFHFTAVCAKWTRTARSWWLNLYTGMPYDKLSFG</sequence>
<protein>
    <submittedName>
        <fullName evidence="2">DDE family transposase</fullName>
    </submittedName>
</protein>
<feature type="domain" description="Transposase DDE" evidence="1">
    <location>
        <begin position="136"/>
        <end position="423"/>
    </location>
</feature>
<reference evidence="2 3" key="1">
    <citation type="submission" date="2019-03" db="EMBL/GenBank/DDBJ databases">
        <title>Genomic Encyclopedia of Type Strains, Phase IV (KMG-IV): sequencing the most valuable type-strain genomes for metagenomic binning, comparative biology and taxonomic classification.</title>
        <authorList>
            <person name="Goeker M."/>
        </authorList>
    </citation>
    <scope>NUCLEOTIDE SEQUENCE [LARGE SCALE GENOMIC DNA]</scope>
    <source>
        <strain evidence="2 3">DSM 23917</strain>
    </source>
</reference>
<dbReference type="AlphaFoldDB" id="A0A4R2LRY0"/>
<dbReference type="EMBL" id="SLXB01000012">
    <property type="protein sequence ID" value="TCO91648.1"/>
    <property type="molecule type" value="Genomic_DNA"/>
</dbReference>
<name>A0A4R2LRY0_9BACE</name>
<dbReference type="InterPro" id="IPR025668">
    <property type="entry name" value="Tnp_DDE_dom"/>
</dbReference>
<comment type="caution">
    <text evidence="2">The sequence shown here is derived from an EMBL/GenBank/DDBJ whole genome shotgun (WGS) entry which is preliminary data.</text>
</comment>
<dbReference type="Pfam" id="PF13701">
    <property type="entry name" value="DDE_Tnp_1_4"/>
    <property type="match status" value="1"/>
</dbReference>
<gene>
    <name evidence="2" type="ORF">EV202_11262</name>
</gene>